<dbReference type="InterPro" id="IPR000310">
    <property type="entry name" value="Orn/Lys/Arg_deCO2ase_major_dom"/>
</dbReference>
<evidence type="ECO:0000313" key="4">
    <source>
        <dbReference type="Proteomes" id="UP000030747"/>
    </source>
</evidence>
<feature type="compositionally biased region" description="Polar residues" evidence="1">
    <location>
        <begin position="1"/>
        <end position="12"/>
    </location>
</feature>
<protein>
    <submittedName>
        <fullName evidence="3">Lysine decarboxylase, putative</fullName>
    </submittedName>
</protein>
<reference evidence="3" key="1">
    <citation type="submission" date="2013-10" db="EMBL/GenBank/DDBJ databases">
        <title>Genomic analysis of the causative agents of coccidiosis in chickens.</title>
        <authorList>
            <person name="Reid A.J."/>
            <person name="Blake D."/>
            <person name="Billington K."/>
            <person name="Browne H."/>
            <person name="Dunn M."/>
            <person name="Hung S."/>
            <person name="Kawahara F."/>
            <person name="Miranda-Saavedra D."/>
            <person name="Mourier T."/>
            <person name="Nagra H."/>
            <person name="Otto T.D."/>
            <person name="Rawlings N."/>
            <person name="Sanchez A."/>
            <person name="Sanders M."/>
            <person name="Subramaniam C."/>
            <person name="Tay Y."/>
            <person name="Dear P."/>
            <person name="Doerig C."/>
            <person name="Gruber A."/>
            <person name="Parkinson J."/>
            <person name="Shirley M."/>
            <person name="Wan K.L."/>
            <person name="Berriman M."/>
            <person name="Tomley F."/>
            <person name="Pain A."/>
        </authorList>
    </citation>
    <scope>NUCLEOTIDE SEQUENCE [LARGE SCALE GENOMIC DNA]</scope>
    <source>
        <strain evidence="3">Houghton</strain>
    </source>
</reference>
<feature type="domain" description="Orn/Lys/Arg decarboxylases family 1 pyridoxal-P attachment site" evidence="2">
    <location>
        <begin position="666"/>
        <end position="858"/>
    </location>
</feature>
<dbReference type="InterPro" id="IPR036633">
    <property type="entry name" value="Prn/Lys/Arg_de-COase_C_sf"/>
</dbReference>
<dbReference type="GO" id="GO:0030170">
    <property type="term" value="F:pyridoxal phosphate binding"/>
    <property type="evidence" value="ECO:0007669"/>
    <property type="project" value="TreeGrafter"/>
</dbReference>
<dbReference type="GO" id="GO:0006520">
    <property type="term" value="P:amino acid metabolic process"/>
    <property type="evidence" value="ECO:0007669"/>
    <property type="project" value="InterPro"/>
</dbReference>
<dbReference type="RefSeq" id="XP_013232854.1">
    <property type="nucleotide sequence ID" value="XM_013377400.1"/>
</dbReference>
<dbReference type="OrthoDB" id="5978656at2759"/>
<dbReference type="InterPro" id="IPR011193">
    <property type="entry name" value="Orn/lys/arg_de-COase"/>
</dbReference>
<name>U6L0J6_EIMTE</name>
<dbReference type="Gene3D" id="3.40.640.10">
    <property type="entry name" value="Type I PLP-dependent aspartate aminotransferase-like (Major domain)"/>
    <property type="match status" value="1"/>
</dbReference>
<organism evidence="3 4">
    <name type="scientific">Eimeria tenella</name>
    <name type="common">Coccidian parasite</name>
    <dbReference type="NCBI Taxonomy" id="5802"/>
    <lineage>
        <taxon>Eukaryota</taxon>
        <taxon>Sar</taxon>
        <taxon>Alveolata</taxon>
        <taxon>Apicomplexa</taxon>
        <taxon>Conoidasida</taxon>
        <taxon>Coccidia</taxon>
        <taxon>Eucoccidiorida</taxon>
        <taxon>Eimeriorina</taxon>
        <taxon>Eimeriidae</taxon>
        <taxon>Eimeria</taxon>
    </lineage>
</organism>
<evidence type="ECO:0000313" key="3">
    <source>
        <dbReference type="EMBL" id="CDJ42104.1"/>
    </source>
</evidence>
<feature type="region of interest" description="Disordered" evidence="1">
    <location>
        <begin position="1"/>
        <end position="20"/>
    </location>
</feature>
<dbReference type="VEuPathDB" id="ToxoDB:ETH_00004110"/>
<dbReference type="InterPro" id="IPR015421">
    <property type="entry name" value="PyrdxlP-dep_Trfase_major"/>
</dbReference>
<proteinExistence type="predicted"/>
<dbReference type="OMA" id="LVDRDCH"/>
<dbReference type="PANTHER" id="PTHR45229:SF3">
    <property type="entry name" value="BIODEGRADATIVE ARGININE DECARBOXYLASE"/>
    <property type="match status" value="1"/>
</dbReference>
<keyword evidence="4" id="KW-1185">Reference proteome</keyword>
<dbReference type="PANTHER" id="PTHR45229">
    <property type="entry name" value="CONSTITUTIVE ORNITHINE DECARBOXYLASE"/>
    <property type="match status" value="1"/>
</dbReference>
<dbReference type="GO" id="GO:0005829">
    <property type="term" value="C:cytosol"/>
    <property type="evidence" value="ECO:0007669"/>
    <property type="project" value="TreeGrafter"/>
</dbReference>
<dbReference type="EMBL" id="HG675689">
    <property type="protein sequence ID" value="CDJ42104.1"/>
    <property type="molecule type" value="Genomic_DNA"/>
</dbReference>
<dbReference type="Gene3D" id="3.90.100.10">
    <property type="entry name" value="Orn/Lys/Arg decarboxylase, C-terminal domain"/>
    <property type="match status" value="1"/>
</dbReference>
<dbReference type="Pfam" id="PF01276">
    <property type="entry name" value="OKR_DC_1"/>
    <property type="match status" value="2"/>
</dbReference>
<feature type="region of interest" description="Disordered" evidence="1">
    <location>
        <begin position="921"/>
        <end position="953"/>
    </location>
</feature>
<reference evidence="3" key="2">
    <citation type="submission" date="2013-10" db="EMBL/GenBank/DDBJ databases">
        <authorList>
            <person name="Aslett M."/>
        </authorList>
    </citation>
    <scope>NUCLEOTIDE SEQUENCE [LARGE SCALE GENOMIC DNA]</scope>
    <source>
        <strain evidence="3">Houghton</strain>
    </source>
</reference>
<dbReference type="AlphaFoldDB" id="U6L0J6"/>
<feature type="domain" description="Orn/Lys/Arg decarboxylases family 1 pyridoxal-P attachment site" evidence="2">
    <location>
        <begin position="391"/>
        <end position="630"/>
    </location>
</feature>
<evidence type="ECO:0000259" key="2">
    <source>
        <dbReference type="Pfam" id="PF01276"/>
    </source>
</evidence>
<accession>U6L0J6</accession>
<dbReference type="GO" id="GO:0016831">
    <property type="term" value="F:carboxy-lyase activity"/>
    <property type="evidence" value="ECO:0007669"/>
    <property type="project" value="InterPro"/>
</dbReference>
<sequence length="1094" mass="122108">MEEQRLFSSGSRWSIDGHGASPLPLSSFRGETIEAEPPIILERRSTIETGAERRVSQLSTSQGGTNGPLGTKHFDVDSLVRSGGSAHRSGVSGAATPAPPFPLKCSDTTEAPAPVFRGDTFTCTTEDFLTSDTTYVAQLREELWQALAAHVAARTLQKVDAALDCLEEIEWFWGKECVEEVHSVRSSLKDGKFDCASSTISRVVGSMSSVTGSMSGRQHVFYVLVVVPPCTYLKTDHRLNLASELRRISSTESIEGDLAYRIVEVDTMRRALLAVIVNPEILAVCIQDNVPVEHSTARSLSGLEGFVRGIDRFVEGPIGKMKLGAPVIPTLVRSLHQCRRALDIYCVCTGLGLASLEHVDHLVKRAFLPNDDHSDLHEAILEGVRSKMRCPFFEALRHYAERPIGVFHALAVSRGNSVRRSKWIQFLIDFYGTALFKAESSATCGGLDSLLDPHGSLLEAQTLAARAFDASYAFFVTNGTSTSNKIVVQALTRPNDVVLIDRDCHKSHHYALVLAGARPCYLDAYPLHEYSMYGGVTLTDIKKTLLGYRSAGRLNDVRLLVITNCTFDGIVYNVKRLMEECLAIKPDLVFLFDEAWFAYAGFHPILKTRTAMHCANELRRELMERKYHHLHTALLNTLKVSSLEEASAASLLSHRLYPNPHKVKVRVYATQSTHKSLTSLRQGSMVLVNDDLFESHVHTSFKESYYTHMSTSPNYQILATLDVGRSQMELEGYGLVERQLEAAFLIRNALGKDPFVSKYFKILGPHDMIPASLRQCSVQDNCLNGLIDEQMNVQTLEEVWLSDDEFVLDPTRITLYTGKSGLDGDTFKVKWLMDKYGIQINKTSRNSVLFMTNIGTTRSSCVFLRSCIRHCAQELEMRRLLSSRRELEELEQQIDWIVHDCPALPDFSGFHPAFSQVPLQPMSTKIGNSDKQRGDGTPVETPTSVDHGSSDSSSIHCEACIRDGDVREPFYLSYDEENVEYYSLKEAIELIRNGRVLVGSTFIIPYPPGFPISVPGQILSEAIVEFMIKIDVKEIHGFDPKLGLRCFKESLLNNLMEAREIHKPTLRTESPQQRSENKYYGNEGQPARIKGGEE</sequence>
<dbReference type="VEuPathDB" id="ToxoDB:ETH2_0622000"/>
<dbReference type="GeneID" id="25250030"/>
<dbReference type="SUPFAM" id="SSF53383">
    <property type="entry name" value="PLP-dependent transferases"/>
    <property type="match status" value="1"/>
</dbReference>
<evidence type="ECO:0000256" key="1">
    <source>
        <dbReference type="SAM" id="MobiDB-lite"/>
    </source>
</evidence>
<dbReference type="CDD" id="cd00615">
    <property type="entry name" value="Orn_deC_like"/>
    <property type="match status" value="1"/>
</dbReference>
<dbReference type="SUPFAM" id="SSF55904">
    <property type="entry name" value="Ornithine decarboxylase C-terminal domain"/>
    <property type="match status" value="1"/>
</dbReference>
<dbReference type="InterPro" id="IPR015424">
    <property type="entry name" value="PyrdxlP-dep_Trfase"/>
</dbReference>
<dbReference type="Proteomes" id="UP000030747">
    <property type="component" value="Unassembled WGS sequence"/>
</dbReference>
<gene>
    <name evidence="3" type="ORF">ETH_00004110</name>
</gene>
<feature type="region of interest" description="Disordered" evidence="1">
    <location>
        <begin position="1063"/>
        <end position="1094"/>
    </location>
</feature>